<dbReference type="AlphaFoldDB" id="A0A026WM12"/>
<dbReference type="InterPro" id="IPR019167">
    <property type="entry name" value="PAT1_dom"/>
</dbReference>
<dbReference type="InterPro" id="IPR039900">
    <property type="entry name" value="Pat1-like"/>
</dbReference>
<feature type="region of interest" description="Disordered" evidence="7">
    <location>
        <begin position="281"/>
        <end position="303"/>
    </location>
</feature>
<dbReference type="STRING" id="2015173.A0A026WM12"/>
<comment type="similarity">
    <text evidence="3">Belongs to the PAT1 family.</text>
</comment>
<evidence type="ECO:0000313" key="9">
    <source>
        <dbReference type="EMBL" id="EZA57003.1"/>
    </source>
</evidence>
<dbReference type="GO" id="GO:0003723">
    <property type="term" value="F:RNA binding"/>
    <property type="evidence" value="ECO:0007669"/>
    <property type="project" value="UniProtKB-KW"/>
</dbReference>
<feature type="domain" description="mRNA decay factor PAT1" evidence="8">
    <location>
        <begin position="440"/>
        <end position="569"/>
    </location>
</feature>
<evidence type="ECO:0000256" key="3">
    <source>
        <dbReference type="ARBA" id="ARBA00009138"/>
    </source>
</evidence>
<feature type="compositionally biased region" description="Low complexity" evidence="7">
    <location>
        <begin position="281"/>
        <end position="291"/>
    </location>
</feature>
<organism evidence="9 10">
    <name type="scientific">Ooceraea biroi</name>
    <name type="common">Clonal raider ant</name>
    <name type="synonym">Cerapachys biroi</name>
    <dbReference type="NCBI Taxonomy" id="2015173"/>
    <lineage>
        <taxon>Eukaryota</taxon>
        <taxon>Metazoa</taxon>
        <taxon>Ecdysozoa</taxon>
        <taxon>Arthropoda</taxon>
        <taxon>Hexapoda</taxon>
        <taxon>Insecta</taxon>
        <taxon>Pterygota</taxon>
        <taxon>Neoptera</taxon>
        <taxon>Endopterygota</taxon>
        <taxon>Hymenoptera</taxon>
        <taxon>Apocrita</taxon>
        <taxon>Aculeata</taxon>
        <taxon>Formicoidea</taxon>
        <taxon>Formicidae</taxon>
        <taxon>Dorylinae</taxon>
        <taxon>Ooceraea</taxon>
    </lineage>
</organism>
<sequence length="735" mass="83865">MDLSNCPTQLQVSHKNKTLYLKDNSLEDGLDCPLEEEDLEEEYDALNDETFGPDAAIGDWEEDHEKLAEITESNRPHNQNATSKKNITNVDVADNLSHLVLDKEGIVPRPGVWTSPLTLPLPKAQPRLSLPTLKNACTVEELERGLIANRPPPGLSKPQAQQQQKKSEVSFLFETLSVNDKFQVNGLATPPYPPGLGMHGAHHMVVPNLRVPHPQFMQPPRLLLNQPGNMLRYPLPPHLMLPHAVQRQALHNSAYGFAQPPHPMGGPQFLRPDHMMPAFPNNQTNHQQHQHPYSHSGNQRNQNRPYYHNEQQVGHQPFFKNNQYPHRNHDRNNQQRHYHHQHYPHNVNGTSSSGEYEVAGKLAIKPHERQWLINIQLLQLNTIQPYIDDHYYIVFCDKQNKQHANQKDRKHNNGYHKDHRDWEPTPQAQSRSAYTPAQFENSLGKLHCSSVTAPRKLIDMDVVSNSDAQSTPQSQQKDTKKTRQLLLEIERLHTLLFKLEDLSNPLAAIPETQQQQEGETETSTIKTEPELISMMLSCLQQLIQDDKLASMLSIRKGKTLLLRFLPHLNVTEYNKQLRDLWTAKFKGLAMIGRRDCHLLTDFYSEFRRWLNAVKDFDTVLRLARALSDSATHSVKNNSLTFALMNKFGISAIATMFEQAEQLCGDSDDSLPSEWSTFVVTIAEVINDSSPIYTNATPCQPIAANTLNKHLDRISNLKLERYTTLARLLTDANSLR</sequence>
<keyword evidence="10" id="KW-1185">Reference proteome</keyword>
<comment type="subcellular location">
    <subcellularLocation>
        <location evidence="2">Cytoplasm</location>
        <location evidence="2">P-body</location>
    </subcellularLocation>
    <subcellularLocation>
        <location evidence="1">Nucleus</location>
    </subcellularLocation>
</comment>
<dbReference type="GO" id="GO:0000290">
    <property type="term" value="P:deadenylation-dependent decapping of nuclear-transcribed mRNA"/>
    <property type="evidence" value="ECO:0007669"/>
    <property type="project" value="InterPro"/>
</dbReference>
<dbReference type="GO" id="GO:0033962">
    <property type="term" value="P:P-body assembly"/>
    <property type="evidence" value="ECO:0007669"/>
    <property type="project" value="TreeGrafter"/>
</dbReference>
<dbReference type="Proteomes" id="UP000053097">
    <property type="component" value="Unassembled WGS sequence"/>
</dbReference>
<evidence type="ECO:0000259" key="8">
    <source>
        <dbReference type="Pfam" id="PF09770"/>
    </source>
</evidence>
<feature type="compositionally biased region" description="Polar residues" evidence="7">
    <location>
        <begin position="293"/>
        <end position="303"/>
    </location>
</feature>
<evidence type="ECO:0000313" key="10">
    <source>
        <dbReference type="Proteomes" id="UP000053097"/>
    </source>
</evidence>
<evidence type="ECO:0000256" key="6">
    <source>
        <dbReference type="ARBA" id="ARBA00023242"/>
    </source>
</evidence>
<dbReference type="OrthoDB" id="8251691at2759"/>
<evidence type="ECO:0000256" key="7">
    <source>
        <dbReference type="SAM" id="MobiDB-lite"/>
    </source>
</evidence>
<dbReference type="PANTHER" id="PTHR21551">
    <property type="entry name" value="TOPOISOMERASE II-ASSOCIATED PROTEIN PAT1"/>
    <property type="match status" value="1"/>
</dbReference>
<evidence type="ECO:0000256" key="1">
    <source>
        <dbReference type="ARBA" id="ARBA00004123"/>
    </source>
</evidence>
<keyword evidence="5" id="KW-0694">RNA-binding</keyword>
<accession>A0A026WM12</accession>
<feature type="region of interest" description="Disordered" evidence="7">
    <location>
        <begin position="147"/>
        <end position="168"/>
    </location>
</feature>
<dbReference type="OMA" id="TIIFQME"/>
<gene>
    <name evidence="9" type="ORF">X777_01609</name>
</gene>
<dbReference type="PANTHER" id="PTHR21551:SF0">
    <property type="entry name" value="PROTEIN ASSOCIATED WITH TOPO II RELATED-1, ISOFORM A"/>
    <property type="match status" value="1"/>
</dbReference>
<keyword evidence="4" id="KW-0963">Cytoplasm</keyword>
<name>A0A026WM12_OOCBI</name>
<protein>
    <submittedName>
        <fullName evidence="9">PAT1-like protein</fullName>
    </submittedName>
</protein>
<dbReference type="Pfam" id="PF09770">
    <property type="entry name" value="PAT1"/>
    <property type="match status" value="1"/>
</dbReference>
<dbReference type="GO" id="GO:0005634">
    <property type="term" value="C:nucleus"/>
    <property type="evidence" value="ECO:0007669"/>
    <property type="project" value="UniProtKB-SubCell"/>
</dbReference>
<proteinExistence type="inferred from homology"/>
<evidence type="ECO:0000256" key="2">
    <source>
        <dbReference type="ARBA" id="ARBA00004201"/>
    </source>
</evidence>
<dbReference type="GO" id="GO:0000932">
    <property type="term" value="C:P-body"/>
    <property type="evidence" value="ECO:0007669"/>
    <property type="project" value="UniProtKB-SubCell"/>
</dbReference>
<reference evidence="9 10" key="1">
    <citation type="journal article" date="2014" name="Curr. Biol.">
        <title>The genome of the clonal raider ant Cerapachys biroi.</title>
        <authorList>
            <person name="Oxley P.R."/>
            <person name="Ji L."/>
            <person name="Fetter-Pruneda I."/>
            <person name="McKenzie S.K."/>
            <person name="Li C."/>
            <person name="Hu H."/>
            <person name="Zhang G."/>
            <person name="Kronauer D.J."/>
        </authorList>
    </citation>
    <scope>NUCLEOTIDE SEQUENCE [LARGE SCALE GENOMIC DNA]</scope>
</reference>
<evidence type="ECO:0000256" key="4">
    <source>
        <dbReference type="ARBA" id="ARBA00022490"/>
    </source>
</evidence>
<dbReference type="EMBL" id="KK107152">
    <property type="protein sequence ID" value="EZA57003.1"/>
    <property type="molecule type" value="Genomic_DNA"/>
</dbReference>
<feature type="region of interest" description="Disordered" evidence="7">
    <location>
        <begin position="404"/>
        <end position="433"/>
    </location>
</feature>
<keyword evidence="6" id="KW-0539">Nucleus</keyword>
<evidence type="ECO:0000256" key="5">
    <source>
        <dbReference type="ARBA" id="ARBA00022884"/>
    </source>
</evidence>